<dbReference type="AlphaFoldDB" id="A0A1L0AXJ4"/>
<dbReference type="Gene3D" id="3.40.30.10">
    <property type="entry name" value="Glutaredoxin"/>
    <property type="match status" value="1"/>
</dbReference>
<evidence type="ECO:0000256" key="2">
    <source>
        <dbReference type="ARBA" id="ARBA00010996"/>
    </source>
</evidence>
<reference evidence="13" key="1">
    <citation type="submission" date="2016-11" db="EMBL/GenBank/DDBJ databases">
        <authorList>
            <person name="Guldener U."/>
        </authorList>
    </citation>
    <scope>NUCLEOTIDE SEQUENCE [LARGE SCALE GENOMIC DNA]</scope>
</reference>
<dbReference type="InterPro" id="IPR017276">
    <property type="entry name" value="Synth_of_cyt-c-oxidase_Sco1/2"/>
</dbReference>
<dbReference type="PANTHER" id="PTHR12151:SF5">
    <property type="entry name" value="AT19154P"/>
    <property type="match status" value="1"/>
</dbReference>
<accession>A0A1L0AXJ4</accession>
<dbReference type="OrthoDB" id="270009at2759"/>
<keyword evidence="10" id="KW-1015">Disulfide bond</keyword>
<dbReference type="GO" id="GO:0033617">
    <property type="term" value="P:mitochondrial respiratory chain complex IV assembly"/>
    <property type="evidence" value="ECO:0007669"/>
    <property type="project" value="TreeGrafter"/>
</dbReference>
<dbReference type="PIRSF" id="PIRSF037736">
    <property type="entry name" value="SCO1"/>
    <property type="match status" value="1"/>
</dbReference>
<evidence type="ECO:0000313" key="12">
    <source>
        <dbReference type="EMBL" id="SGZ38292.1"/>
    </source>
</evidence>
<dbReference type="PROSITE" id="PS51352">
    <property type="entry name" value="THIOREDOXIN_2"/>
    <property type="match status" value="1"/>
</dbReference>
<dbReference type="VEuPathDB" id="FungiDB:HGUI_00492"/>
<keyword evidence="7" id="KW-0472">Membrane</keyword>
<feature type="disulfide bond" description="Redox-active" evidence="10">
    <location>
        <begin position="143"/>
        <end position="147"/>
    </location>
</feature>
<dbReference type="InterPro" id="IPR036249">
    <property type="entry name" value="Thioredoxin-like_sf"/>
</dbReference>
<keyword evidence="4 8" id="KW-0999">Mitochondrion inner membrane</keyword>
<evidence type="ECO:0000256" key="4">
    <source>
        <dbReference type="ARBA" id="ARBA00022792"/>
    </source>
</evidence>
<dbReference type="Pfam" id="PF02630">
    <property type="entry name" value="SCO1-SenC"/>
    <property type="match status" value="1"/>
</dbReference>
<gene>
    <name evidence="12" type="ORF">HGUI_00492</name>
</gene>
<dbReference type="FunFam" id="3.40.30.10:FF:000013">
    <property type="entry name" value="Blast:Protein SCO1 homolog, mitochondrial"/>
    <property type="match status" value="1"/>
</dbReference>
<keyword evidence="13" id="KW-1185">Reference proteome</keyword>
<feature type="binding site" evidence="9">
    <location>
        <position position="234"/>
    </location>
    <ligand>
        <name>Cu cation</name>
        <dbReference type="ChEBI" id="CHEBI:23378"/>
    </ligand>
</feature>
<proteinExistence type="inferred from homology"/>
<feature type="domain" description="Thioredoxin" evidence="11">
    <location>
        <begin position="105"/>
        <end position="273"/>
    </location>
</feature>
<keyword evidence="5 9" id="KW-0186">Copper</keyword>
<dbReference type="SUPFAM" id="SSF52833">
    <property type="entry name" value="Thioredoxin-like"/>
    <property type="match status" value="1"/>
</dbReference>
<dbReference type="GO" id="GO:0005507">
    <property type="term" value="F:copper ion binding"/>
    <property type="evidence" value="ECO:0007669"/>
    <property type="project" value="InterPro"/>
</dbReference>
<comment type="similarity">
    <text evidence="2 8">Belongs to the SCO1/2 family.</text>
</comment>
<feature type="binding site" evidence="9">
    <location>
        <position position="143"/>
    </location>
    <ligand>
        <name>Cu cation</name>
        <dbReference type="ChEBI" id="CHEBI:23378"/>
    </ligand>
</feature>
<evidence type="ECO:0000256" key="1">
    <source>
        <dbReference type="ARBA" id="ARBA00004273"/>
    </source>
</evidence>
<evidence type="ECO:0000259" key="11">
    <source>
        <dbReference type="PROSITE" id="PS51352"/>
    </source>
</evidence>
<dbReference type="Proteomes" id="UP000183365">
    <property type="component" value="Unassembled WGS sequence"/>
</dbReference>
<organism evidence="12 13">
    <name type="scientific">Hanseniaspora guilliermondii</name>
    <dbReference type="NCBI Taxonomy" id="56406"/>
    <lineage>
        <taxon>Eukaryota</taxon>
        <taxon>Fungi</taxon>
        <taxon>Dikarya</taxon>
        <taxon>Ascomycota</taxon>
        <taxon>Saccharomycotina</taxon>
        <taxon>Saccharomycetes</taxon>
        <taxon>Saccharomycodales</taxon>
        <taxon>Saccharomycodaceae</taxon>
        <taxon>Hanseniaspora</taxon>
    </lineage>
</organism>
<evidence type="ECO:0000256" key="6">
    <source>
        <dbReference type="ARBA" id="ARBA00023128"/>
    </source>
</evidence>
<dbReference type="GO" id="GO:0016531">
    <property type="term" value="F:copper chaperone activity"/>
    <property type="evidence" value="ECO:0007669"/>
    <property type="project" value="InterPro"/>
</dbReference>
<evidence type="ECO:0000256" key="3">
    <source>
        <dbReference type="ARBA" id="ARBA00022723"/>
    </source>
</evidence>
<keyword evidence="6 8" id="KW-0496">Mitochondrion</keyword>
<dbReference type="GO" id="GO:0006878">
    <property type="term" value="P:intracellular copper ion homeostasis"/>
    <property type="evidence" value="ECO:0007669"/>
    <property type="project" value="UniProtKB-UniRule"/>
</dbReference>
<dbReference type="InterPro" id="IPR013766">
    <property type="entry name" value="Thioredoxin_domain"/>
</dbReference>
<dbReference type="CDD" id="cd02968">
    <property type="entry name" value="SCO"/>
    <property type="match status" value="1"/>
</dbReference>
<comment type="subcellular location">
    <subcellularLocation>
        <location evidence="1 8">Mitochondrion inner membrane</location>
    </subcellularLocation>
</comment>
<sequence>MLKTLLPRTFKKPLSPSIKRLYSTPPEPLKKKVYSRIPLNSEPLKNPSKEYKKQGPDFEFATWKGLVLTGVVGAGVYVYFKHEKKRIQTQKEADSNRGVNKNSGYGKPLIGGPFELIDTNGNVFTQKDLEGKWSLVYFGFTHCPDICPEELDQLGEWLNILSSKGYTNMQPIFITCDPNRDTPEVIKDYLEEFHEGIVGLTGTHEQVKHVCKQYRVYFSTPKDVPKGQDYLVDHSIFFYLMDPQGEFVQALGRQYDGPAGAAKIMDHIDAYNEDVENGDLLAAKNKRWFDKSVLEK</sequence>
<evidence type="ECO:0000256" key="9">
    <source>
        <dbReference type="PIRSR" id="PIRSR037736-1"/>
    </source>
</evidence>
<evidence type="ECO:0000256" key="7">
    <source>
        <dbReference type="ARBA" id="ARBA00023136"/>
    </source>
</evidence>
<evidence type="ECO:0000256" key="5">
    <source>
        <dbReference type="ARBA" id="ARBA00023008"/>
    </source>
</evidence>
<dbReference type="PANTHER" id="PTHR12151">
    <property type="entry name" value="ELECTRON TRANSPORT PROTIN SCO1/SENC FAMILY MEMBER"/>
    <property type="match status" value="1"/>
</dbReference>
<dbReference type="EMBL" id="FQNF01000006">
    <property type="protein sequence ID" value="SGZ38292.1"/>
    <property type="molecule type" value="Genomic_DNA"/>
</dbReference>
<evidence type="ECO:0000256" key="8">
    <source>
        <dbReference type="PIRNR" id="PIRNR037736"/>
    </source>
</evidence>
<dbReference type="InterPro" id="IPR003782">
    <property type="entry name" value="SCO1/SenC"/>
</dbReference>
<protein>
    <submittedName>
        <fullName evidence="12">Related to SCO1 protein</fullName>
    </submittedName>
</protein>
<dbReference type="GO" id="GO:0045454">
    <property type="term" value="P:cell redox homeostasis"/>
    <property type="evidence" value="ECO:0007669"/>
    <property type="project" value="UniProtKB-ARBA"/>
</dbReference>
<evidence type="ECO:0000256" key="10">
    <source>
        <dbReference type="PIRSR" id="PIRSR603782-2"/>
    </source>
</evidence>
<dbReference type="GO" id="GO:0005743">
    <property type="term" value="C:mitochondrial inner membrane"/>
    <property type="evidence" value="ECO:0007669"/>
    <property type="project" value="UniProtKB-SubCell"/>
</dbReference>
<evidence type="ECO:0000313" key="13">
    <source>
        <dbReference type="Proteomes" id="UP000183365"/>
    </source>
</evidence>
<name>A0A1L0AXJ4_9ASCO</name>
<feature type="binding site" evidence="9">
    <location>
        <position position="147"/>
    </location>
    <ligand>
        <name>Cu cation</name>
        <dbReference type="ChEBI" id="CHEBI:23378"/>
    </ligand>
</feature>
<keyword evidence="3 9" id="KW-0479">Metal-binding</keyword>